<dbReference type="Proteomes" id="UP000184471">
    <property type="component" value="Unassembled WGS sequence"/>
</dbReference>
<organism evidence="1 2">
    <name type="scientific">Geodermatophilus nigrescens</name>
    <dbReference type="NCBI Taxonomy" id="1070870"/>
    <lineage>
        <taxon>Bacteria</taxon>
        <taxon>Bacillati</taxon>
        <taxon>Actinomycetota</taxon>
        <taxon>Actinomycetes</taxon>
        <taxon>Geodermatophilales</taxon>
        <taxon>Geodermatophilaceae</taxon>
        <taxon>Geodermatophilus</taxon>
    </lineage>
</organism>
<dbReference type="InterPro" id="IPR016155">
    <property type="entry name" value="Mopterin_synth/thiamin_S_b"/>
</dbReference>
<reference evidence="1 2" key="1">
    <citation type="submission" date="2016-11" db="EMBL/GenBank/DDBJ databases">
        <authorList>
            <person name="Jaros S."/>
            <person name="Januszkiewicz K."/>
            <person name="Wedrychowicz H."/>
        </authorList>
    </citation>
    <scope>NUCLEOTIDE SEQUENCE [LARGE SCALE GENOMIC DNA]</scope>
    <source>
        <strain evidence="1 2">DSM 45408</strain>
    </source>
</reference>
<dbReference type="AlphaFoldDB" id="A0A1M5FD48"/>
<accession>A0A1M5FD48</accession>
<dbReference type="InterPro" id="IPR052045">
    <property type="entry name" value="Sulfur_Carrier/Prot_Modifier"/>
</dbReference>
<dbReference type="PANTHER" id="PTHR38031:SF1">
    <property type="entry name" value="SULFUR CARRIER PROTEIN CYSO"/>
    <property type="match status" value="1"/>
</dbReference>
<evidence type="ECO:0000313" key="1">
    <source>
        <dbReference type="EMBL" id="SHF88991.1"/>
    </source>
</evidence>
<dbReference type="OrthoDB" id="9156098at2"/>
<dbReference type="InterPro" id="IPR003749">
    <property type="entry name" value="ThiS/MoaD-like"/>
</dbReference>
<dbReference type="InterPro" id="IPR054834">
    <property type="entry name" value="SAMP1_3"/>
</dbReference>
<gene>
    <name evidence="1" type="ORF">SAMN05444351_1166</name>
</gene>
<sequence>MTVEVVLPGVLADLAGGERRLRVDPAAPTVAGLLDALAARHPVLERRIRDEAGALRRFVNVYVDGDDVRFSAGAQTPVHDGAVVQVLPSVAGG</sequence>
<evidence type="ECO:0000313" key="2">
    <source>
        <dbReference type="Proteomes" id="UP000184471"/>
    </source>
</evidence>
<name>A0A1M5FD48_9ACTN</name>
<dbReference type="RefSeq" id="WP_073419594.1">
    <property type="nucleotide sequence ID" value="NZ_FQVX01000001.1"/>
</dbReference>
<dbReference type="Pfam" id="PF02597">
    <property type="entry name" value="ThiS"/>
    <property type="match status" value="1"/>
</dbReference>
<dbReference type="NCBIfam" id="NF041918">
    <property type="entry name" value="SAMP1"/>
    <property type="match status" value="1"/>
</dbReference>
<dbReference type="Gene3D" id="3.10.20.30">
    <property type="match status" value="1"/>
</dbReference>
<dbReference type="EMBL" id="FQVX01000001">
    <property type="protein sequence ID" value="SHF88991.1"/>
    <property type="molecule type" value="Genomic_DNA"/>
</dbReference>
<proteinExistence type="predicted"/>
<protein>
    <submittedName>
        <fullName evidence="1">Molybdopterin synthase subunit MoaD</fullName>
    </submittedName>
</protein>
<dbReference type="InterPro" id="IPR012675">
    <property type="entry name" value="Beta-grasp_dom_sf"/>
</dbReference>
<dbReference type="SUPFAM" id="SSF54285">
    <property type="entry name" value="MoaD/ThiS"/>
    <property type="match status" value="1"/>
</dbReference>
<dbReference type="STRING" id="1070870.SAMN05444351_1166"/>
<dbReference type="PANTHER" id="PTHR38031">
    <property type="entry name" value="SULFUR CARRIER PROTEIN SLR0821-RELATED"/>
    <property type="match status" value="1"/>
</dbReference>
<keyword evidence="2" id="KW-1185">Reference proteome</keyword>